<keyword evidence="5 13" id="KW-0681">Retinal protein</keyword>
<feature type="transmembrane region" description="Helical" evidence="13">
    <location>
        <begin position="63"/>
        <end position="82"/>
    </location>
</feature>
<feature type="transmembrane region" description="Helical" evidence="13">
    <location>
        <begin position="274"/>
        <end position="298"/>
    </location>
</feature>
<comment type="subcellular location">
    <subcellularLocation>
        <location evidence="1 13">Membrane</location>
        <topology evidence="1 13">Multi-pass membrane protein</topology>
    </subcellularLocation>
</comment>
<dbReference type="PROSITE" id="PS50262">
    <property type="entry name" value="G_PROTEIN_RECEP_F1_2"/>
    <property type="match status" value="1"/>
</dbReference>
<keyword evidence="7 13" id="KW-0157">Chromophore</keyword>
<evidence type="ECO:0000256" key="3">
    <source>
        <dbReference type="ARBA" id="ARBA00022606"/>
    </source>
</evidence>
<dbReference type="PRINTS" id="PR00237">
    <property type="entry name" value="GPCRRHODOPSN"/>
</dbReference>
<feature type="transmembrane region" description="Helical" evidence="13">
    <location>
        <begin position="24"/>
        <end position="51"/>
    </location>
</feature>
<evidence type="ECO:0000256" key="10">
    <source>
        <dbReference type="ARBA" id="ARBA00023157"/>
    </source>
</evidence>
<dbReference type="InterPro" id="IPR001760">
    <property type="entry name" value="Opsin"/>
</dbReference>
<keyword evidence="8 13" id="KW-0297">G-protein coupled receptor</keyword>
<keyword evidence="2 13" id="KW-0600">Photoreceptor protein</keyword>
<feature type="transmembrane region" description="Helical" evidence="13">
    <location>
        <begin position="102"/>
        <end position="125"/>
    </location>
</feature>
<dbReference type="GO" id="GO:0016020">
    <property type="term" value="C:membrane"/>
    <property type="evidence" value="ECO:0007669"/>
    <property type="project" value="UniProtKB-SubCell"/>
</dbReference>
<evidence type="ECO:0000256" key="9">
    <source>
        <dbReference type="ARBA" id="ARBA00023136"/>
    </source>
</evidence>
<dbReference type="InterPro" id="IPR050125">
    <property type="entry name" value="GPCR_opsins"/>
</dbReference>
<dbReference type="InterPro" id="IPR000276">
    <property type="entry name" value="GPCR_Rhodpsn"/>
</dbReference>
<evidence type="ECO:0000256" key="14">
    <source>
        <dbReference type="SAM" id="MobiDB-lite"/>
    </source>
</evidence>
<evidence type="ECO:0000256" key="12">
    <source>
        <dbReference type="ARBA" id="ARBA00023224"/>
    </source>
</evidence>
<proteinExistence type="inferred from homology"/>
<dbReference type="SUPFAM" id="SSF81321">
    <property type="entry name" value="Family A G protein-coupled receptor-like"/>
    <property type="match status" value="1"/>
</dbReference>
<dbReference type="OrthoDB" id="6142583at2759"/>
<dbReference type="AlphaFoldDB" id="A0A8W8N0I7"/>
<keyword evidence="12 13" id="KW-0807">Transducer</keyword>
<comment type="similarity">
    <text evidence="13">Belongs to the G-protein coupled receptor 1 family. Opsin subfamily.</text>
</comment>
<dbReference type="PROSITE" id="PS00238">
    <property type="entry name" value="OPSIN"/>
    <property type="match status" value="1"/>
</dbReference>
<reference evidence="16" key="1">
    <citation type="submission" date="2022-08" db="UniProtKB">
        <authorList>
            <consortium name="EnsemblMetazoa"/>
        </authorList>
    </citation>
    <scope>IDENTIFICATION</scope>
    <source>
        <strain evidence="16">05x7-T-G4-1.051#20</strain>
    </source>
</reference>
<sequence>MNTSNISGVVPGVPLVKYFIPQPLYYIIGTGLLFVFTFGSFMNFTGLLVFAKNKHMRSPTNTFIISLLMGDFGMSICSFISMTAHYNRFYLWGDNVCTFEGFWMYFMGLTNMYTIMGISFDRYIVIAKPLQASKITTRVAVAACLAIWFQGFAWAAFPFLGWGRYTYEAGRTSCSVQWDTDDIESASYNISIFIWSLFLPLMLIFYCYYNVFMTIRHVARNGVWDMNSRIARKNLRIEKKMFKTIVYMLVSYVGSWTPYSIVSLWAIFGEAKDIPPYLMTVPAVIAKSACIWDPLIYVGTNRQFRMAFYNTLPCDGLGKMLIKREEQKDKEADASDDEDEAGKKAEGTAVKKTTLVAPIDDEAGQTTQVENFPDPNSPQPGQSGNP</sequence>
<evidence type="ECO:0000256" key="2">
    <source>
        <dbReference type="ARBA" id="ARBA00022543"/>
    </source>
</evidence>
<dbReference type="OMA" id="VARNGVW"/>
<dbReference type="GO" id="GO:0009881">
    <property type="term" value="F:photoreceptor activity"/>
    <property type="evidence" value="ECO:0007669"/>
    <property type="project" value="UniProtKB-KW"/>
</dbReference>
<evidence type="ECO:0000256" key="4">
    <source>
        <dbReference type="ARBA" id="ARBA00022692"/>
    </source>
</evidence>
<keyword evidence="4 13" id="KW-0812">Transmembrane</keyword>
<keyword evidence="10" id="KW-1015">Disulfide bond</keyword>
<dbReference type="EnsemblMetazoa" id="G387.2">
    <property type="protein sequence ID" value="G387.2:cds"/>
    <property type="gene ID" value="G387"/>
</dbReference>
<dbReference type="Pfam" id="PF00001">
    <property type="entry name" value="7tm_1"/>
    <property type="match status" value="1"/>
</dbReference>
<evidence type="ECO:0000313" key="16">
    <source>
        <dbReference type="EnsemblMetazoa" id="G387.2:cds"/>
    </source>
</evidence>
<evidence type="ECO:0000256" key="11">
    <source>
        <dbReference type="ARBA" id="ARBA00023170"/>
    </source>
</evidence>
<feature type="transmembrane region" description="Helical" evidence="13">
    <location>
        <begin position="192"/>
        <end position="211"/>
    </location>
</feature>
<evidence type="ECO:0000313" key="17">
    <source>
        <dbReference type="Proteomes" id="UP000005408"/>
    </source>
</evidence>
<feature type="transmembrane region" description="Helical" evidence="13">
    <location>
        <begin position="137"/>
        <end position="157"/>
    </location>
</feature>
<keyword evidence="9 13" id="KW-0472">Membrane</keyword>
<dbReference type="GO" id="GO:0007601">
    <property type="term" value="P:visual perception"/>
    <property type="evidence" value="ECO:0007669"/>
    <property type="project" value="InterPro"/>
</dbReference>
<evidence type="ECO:0000256" key="1">
    <source>
        <dbReference type="ARBA" id="ARBA00004141"/>
    </source>
</evidence>
<keyword evidence="17" id="KW-1185">Reference proteome</keyword>
<feature type="domain" description="G-protein coupled receptors family 1 profile" evidence="15">
    <location>
        <begin position="42"/>
        <end position="297"/>
    </location>
</feature>
<evidence type="ECO:0000256" key="6">
    <source>
        <dbReference type="ARBA" id="ARBA00022989"/>
    </source>
</evidence>
<dbReference type="GO" id="GO:0007602">
    <property type="term" value="P:phototransduction"/>
    <property type="evidence" value="ECO:0007669"/>
    <property type="project" value="UniProtKB-KW"/>
</dbReference>
<dbReference type="InterPro" id="IPR027430">
    <property type="entry name" value="Retinal_BS"/>
</dbReference>
<feature type="region of interest" description="Disordered" evidence="14">
    <location>
        <begin position="326"/>
        <end position="386"/>
    </location>
</feature>
<dbReference type="GO" id="GO:0004930">
    <property type="term" value="F:G protein-coupled receptor activity"/>
    <property type="evidence" value="ECO:0007669"/>
    <property type="project" value="UniProtKB-KW"/>
</dbReference>
<keyword evidence="6 13" id="KW-1133">Transmembrane helix</keyword>
<evidence type="ECO:0000256" key="13">
    <source>
        <dbReference type="RuleBase" id="RU004951"/>
    </source>
</evidence>
<dbReference type="EnsemblMetazoa" id="G387.1">
    <property type="protein sequence ID" value="G387.1:cds"/>
    <property type="gene ID" value="G387"/>
</dbReference>
<evidence type="ECO:0000256" key="5">
    <source>
        <dbReference type="ARBA" id="ARBA00022925"/>
    </source>
</evidence>
<keyword evidence="11 13" id="KW-0675">Receptor</keyword>
<accession>A0A8W8N0I7</accession>
<name>A0A8W8N0I7_MAGGI</name>
<evidence type="ECO:0000259" key="15">
    <source>
        <dbReference type="PROSITE" id="PS50262"/>
    </source>
</evidence>
<dbReference type="InterPro" id="IPR017452">
    <property type="entry name" value="GPCR_Rhodpsn_7TM"/>
</dbReference>
<dbReference type="PROSITE" id="PS00237">
    <property type="entry name" value="G_PROTEIN_RECEP_F1_1"/>
    <property type="match status" value="1"/>
</dbReference>
<feature type="transmembrane region" description="Helical" evidence="13">
    <location>
        <begin position="245"/>
        <end position="268"/>
    </location>
</feature>
<dbReference type="PANTHER" id="PTHR24240">
    <property type="entry name" value="OPSIN"/>
    <property type="match status" value="1"/>
</dbReference>
<keyword evidence="3 13" id="KW-0716">Sensory transduction</keyword>
<evidence type="ECO:0000256" key="7">
    <source>
        <dbReference type="ARBA" id="ARBA00022991"/>
    </source>
</evidence>
<dbReference type="Gene3D" id="1.20.1070.10">
    <property type="entry name" value="Rhodopsin 7-helix transmembrane proteins"/>
    <property type="match status" value="1"/>
</dbReference>
<organism evidence="16 17">
    <name type="scientific">Magallana gigas</name>
    <name type="common">Pacific oyster</name>
    <name type="synonym">Crassostrea gigas</name>
    <dbReference type="NCBI Taxonomy" id="29159"/>
    <lineage>
        <taxon>Eukaryota</taxon>
        <taxon>Metazoa</taxon>
        <taxon>Spiralia</taxon>
        <taxon>Lophotrochozoa</taxon>
        <taxon>Mollusca</taxon>
        <taxon>Bivalvia</taxon>
        <taxon>Autobranchia</taxon>
        <taxon>Pteriomorphia</taxon>
        <taxon>Ostreida</taxon>
        <taxon>Ostreoidea</taxon>
        <taxon>Ostreidae</taxon>
        <taxon>Magallana</taxon>
    </lineage>
</organism>
<protein>
    <recommendedName>
        <fullName evidence="15">G-protein coupled receptors family 1 profile domain-containing protein</fullName>
    </recommendedName>
</protein>
<dbReference type="Proteomes" id="UP000005408">
    <property type="component" value="Unassembled WGS sequence"/>
</dbReference>
<evidence type="ECO:0000256" key="8">
    <source>
        <dbReference type="ARBA" id="ARBA00023040"/>
    </source>
</evidence>
<dbReference type="PRINTS" id="PR00238">
    <property type="entry name" value="OPSIN"/>
</dbReference>
<dbReference type="CDD" id="cd14969">
    <property type="entry name" value="7tmA_Opsins_type2_animals"/>
    <property type="match status" value="1"/>
</dbReference>